<comment type="caution">
    <text evidence="17">The sequence shown here is derived from an EMBL/GenBank/DDBJ whole genome shotgun (WGS) entry which is preliminary data.</text>
</comment>
<dbReference type="Pfam" id="PF00672">
    <property type="entry name" value="HAMP"/>
    <property type="match status" value="1"/>
</dbReference>
<dbReference type="InterPro" id="IPR003594">
    <property type="entry name" value="HATPase_dom"/>
</dbReference>
<keyword evidence="5" id="KW-0597">Phosphoprotein</keyword>
<evidence type="ECO:0000313" key="18">
    <source>
        <dbReference type="Proteomes" id="UP001431131"/>
    </source>
</evidence>
<name>A0AAW5E3U1_9BACI</name>
<dbReference type="InterPro" id="IPR003660">
    <property type="entry name" value="HAMP_dom"/>
</dbReference>
<dbReference type="PANTHER" id="PTHR45436">
    <property type="entry name" value="SENSOR HISTIDINE KINASE YKOH"/>
    <property type="match status" value="1"/>
</dbReference>
<dbReference type="FunFam" id="1.10.287.130:FF:000001">
    <property type="entry name" value="Two-component sensor histidine kinase"/>
    <property type="match status" value="1"/>
</dbReference>
<evidence type="ECO:0000256" key="11">
    <source>
        <dbReference type="ARBA" id="ARBA00022989"/>
    </source>
</evidence>
<feature type="domain" description="HAMP" evidence="16">
    <location>
        <begin position="177"/>
        <end position="231"/>
    </location>
</feature>
<dbReference type="Pfam" id="PF02518">
    <property type="entry name" value="HATPase_c"/>
    <property type="match status" value="1"/>
</dbReference>
<evidence type="ECO:0000256" key="9">
    <source>
        <dbReference type="ARBA" id="ARBA00022777"/>
    </source>
</evidence>
<dbReference type="SMART" id="SM00387">
    <property type="entry name" value="HATPase_c"/>
    <property type="match status" value="1"/>
</dbReference>
<comment type="catalytic activity">
    <reaction evidence="1">
        <text>ATP + protein L-histidine = ADP + protein N-phospho-L-histidine.</text>
        <dbReference type="EC" id="2.7.13.3"/>
    </reaction>
</comment>
<evidence type="ECO:0000256" key="13">
    <source>
        <dbReference type="ARBA" id="ARBA00023136"/>
    </source>
</evidence>
<evidence type="ECO:0000256" key="14">
    <source>
        <dbReference type="SAM" id="Phobius"/>
    </source>
</evidence>
<dbReference type="AlphaFoldDB" id="A0AAW5E3U1"/>
<dbReference type="SUPFAM" id="SSF55874">
    <property type="entry name" value="ATPase domain of HSP90 chaperone/DNA topoisomerase II/histidine kinase"/>
    <property type="match status" value="1"/>
</dbReference>
<protein>
    <recommendedName>
        <fullName evidence="3">histidine kinase</fullName>
        <ecNumber evidence="3">2.7.13.3</ecNumber>
    </recommendedName>
</protein>
<dbReference type="GO" id="GO:0005886">
    <property type="term" value="C:plasma membrane"/>
    <property type="evidence" value="ECO:0007669"/>
    <property type="project" value="UniProtKB-SubCell"/>
</dbReference>
<dbReference type="FunFam" id="3.30.565.10:FF:000006">
    <property type="entry name" value="Sensor histidine kinase WalK"/>
    <property type="match status" value="1"/>
</dbReference>
<dbReference type="GO" id="GO:0000155">
    <property type="term" value="F:phosphorelay sensor kinase activity"/>
    <property type="evidence" value="ECO:0007669"/>
    <property type="project" value="InterPro"/>
</dbReference>
<dbReference type="EC" id="2.7.13.3" evidence="3"/>
<evidence type="ECO:0000259" key="15">
    <source>
        <dbReference type="PROSITE" id="PS50109"/>
    </source>
</evidence>
<dbReference type="CDD" id="cd06225">
    <property type="entry name" value="HAMP"/>
    <property type="match status" value="1"/>
</dbReference>
<evidence type="ECO:0000256" key="3">
    <source>
        <dbReference type="ARBA" id="ARBA00012438"/>
    </source>
</evidence>
<dbReference type="PRINTS" id="PR00344">
    <property type="entry name" value="BCTRLSENSOR"/>
</dbReference>
<evidence type="ECO:0000256" key="8">
    <source>
        <dbReference type="ARBA" id="ARBA00022741"/>
    </source>
</evidence>
<evidence type="ECO:0000256" key="7">
    <source>
        <dbReference type="ARBA" id="ARBA00022692"/>
    </source>
</evidence>
<keyword evidence="8" id="KW-0547">Nucleotide-binding</keyword>
<evidence type="ECO:0000256" key="2">
    <source>
        <dbReference type="ARBA" id="ARBA00004651"/>
    </source>
</evidence>
<dbReference type="InterPro" id="IPR036097">
    <property type="entry name" value="HisK_dim/P_sf"/>
</dbReference>
<dbReference type="PROSITE" id="PS50109">
    <property type="entry name" value="HIS_KIN"/>
    <property type="match status" value="1"/>
</dbReference>
<keyword evidence="4" id="KW-1003">Cell membrane</keyword>
<dbReference type="Pfam" id="PF00512">
    <property type="entry name" value="HisKA"/>
    <property type="match status" value="1"/>
</dbReference>
<dbReference type="Gene3D" id="3.30.565.10">
    <property type="entry name" value="Histidine kinase-like ATPase, C-terminal domain"/>
    <property type="match status" value="1"/>
</dbReference>
<organism evidence="17 18">
    <name type="scientific">Fredinandcohnia quinoae</name>
    <dbReference type="NCBI Taxonomy" id="2918902"/>
    <lineage>
        <taxon>Bacteria</taxon>
        <taxon>Bacillati</taxon>
        <taxon>Bacillota</taxon>
        <taxon>Bacilli</taxon>
        <taxon>Bacillales</taxon>
        <taxon>Bacillaceae</taxon>
        <taxon>Fredinandcohnia</taxon>
    </lineage>
</organism>
<keyword evidence="10" id="KW-0067">ATP-binding</keyword>
<proteinExistence type="predicted"/>
<accession>A0AAW5E3U1</accession>
<dbReference type="InterPro" id="IPR050428">
    <property type="entry name" value="TCS_sensor_his_kinase"/>
</dbReference>
<dbReference type="SUPFAM" id="SSF158472">
    <property type="entry name" value="HAMP domain-like"/>
    <property type="match status" value="1"/>
</dbReference>
<sequence length="460" mass="52220">MRLRTKINLSTAVMFILLLILINSASYFTFSRMMLSSELDRTSDEALKTLKGITQTESTVPAKNLLIAYAPVNGMLKIVRPDSSVDQAVSAPELSDLKDFPTMYHKKEKLEIVDYQGIPHAFVSIPMIWEGGEVVELQVIEKLASVEKNLKTLQIVLIIVTLLATIPVLISTRFLSNFITQPITSMIKTMRKIRENGQYQQIELPKKSKDELYQMGETFNEMMDLLGKNFEKQEQFVSNASHELKTPLTVIESYANLLKRRGLDNPELFHESVEAIHSEAIRMSELTQQLLLLAKHDERWKIEKKQINLTKLIEEAVRSFKEAYKREIEIKGDQNIIVKADPQKVKQLFYILMQNAHKYSEDPITVRIRSQQRTAFIEVIDKGIGIPKDDLAKVFDRFYRVDVARTRKTGGFGLGLSLAKEIADAMGAGLKLESTEGQGTTAQITLDVVSFSVNSHNRLV</sequence>
<dbReference type="InterPro" id="IPR004358">
    <property type="entry name" value="Sig_transdc_His_kin-like_C"/>
</dbReference>
<keyword evidence="13 14" id="KW-0472">Membrane</keyword>
<dbReference type="RefSeq" id="WP_240256944.1">
    <property type="nucleotide sequence ID" value="NZ_JAKTTI010000032.1"/>
</dbReference>
<dbReference type="CDD" id="cd00075">
    <property type="entry name" value="HATPase"/>
    <property type="match status" value="1"/>
</dbReference>
<dbReference type="SUPFAM" id="SSF47384">
    <property type="entry name" value="Homodimeric domain of signal transducing histidine kinase"/>
    <property type="match status" value="1"/>
</dbReference>
<dbReference type="InterPro" id="IPR005467">
    <property type="entry name" value="His_kinase_dom"/>
</dbReference>
<dbReference type="SMART" id="SM00388">
    <property type="entry name" value="HisKA"/>
    <property type="match status" value="1"/>
</dbReference>
<gene>
    <name evidence="17" type="ORF">MJG50_16965</name>
</gene>
<dbReference type="Proteomes" id="UP001431131">
    <property type="component" value="Unassembled WGS sequence"/>
</dbReference>
<keyword evidence="6" id="KW-0808">Transferase</keyword>
<dbReference type="SMART" id="SM00304">
    <property type="entry name" value="HAMP"/>
    <property type="match status" value="1"/>
</dbReference>
<evidence type="ECO:0000259" key="16">
    <source>
        <dbReference type="PROSITE" id="PS50885"/>
    </source>
</evidence>
<dbReference type="EMBL" id="JAKTTI010000032">
    <property type="protein sequence ID" value="MCH1627028.1"/>
    <property type="molecule type" value="Genomic_DNA"/>
</dbReference>
<comment type="subcellular location">
    <subcellularLocation>
        <location evidence="2">Cell membrane</location>
        <topology evidence="2">Multi-pass membrane protein</topology>
    </subcellularLocation>
</comment>
<reference evidence="17" key="1">
    <citation type="submission" date="2022-02" db="EMBL/GenBank/DDBJ databases">
        <title>Fredinandcohnia quinoae sp. nov. isolated from Chenopodium quinoa seeds.</title>
        <authorList>
            <person name="Saati-Santamaria Z."/>
            <person name="Flores-Felix J.D."/>
            <person name="Igual J.M."/>
            <person name="Velazquez E."/>
            <person name="Garcia-Fraile P."/>
            <person name="Martinez-Molina E."/>
        </authorList>
    </citation>
    <scope>NUCLEOTIDE SEQUENCE</scope>
    <source>
        <strain evidence="17">SECRCQ15</strain>
    </source>
</reference>
<dbReference type="InterPro" id="IPR003661">
    <property type="entry name" value="HisK_dim/P_dom"/>
</dbReference>
<keyword evidence="11 14" id="KW-1133">Transmembrane helix</keyword>
<dbReference type="PROSITE" id="PS50885">
    <property type="entry name" value="HAMP"/>
    <property type="match status" value="1"/>
</dbReference>
<dbReference type="CDD" id="cd00082">
    <property type="entry name" value="HisKA"/>
    <property type="match status" value="1"/>
</dbReference>
<evidence type="ECO:0000256" key="4">
    <source>
        <dbReference type="ARBA" id="ARBA00022475"/>
    </source>
</evidence>
<feature type="transmembrane region" description="Helical" evidence="14">
    <location>
        <begin position="12"/>
        <end position="30"/>
    </location>
</feature>
<dbReference type="Gene3D" id="6.10.340.10">
    <property type="match status" value="1"/>
</dbReference>
<feature type="domain" description="Histidine kinase" evidence="15">
    <location>
        <begin position="239"/>
        <end position="450"/>
    </location>
</feature>
<evidence type="ECO:0000256" key="6">
    <source>
        <dbReference type="ARBA" id="ARBA00022679"/>
    </source>
</evidence>
<dbReference type="GO" id="GO:0005524">
    <property type="term" value="F:ATP binding"/>
    <property type="evidence" value="ECO:0007669"/>
    <property type="project" value="UniProtKB-KW"/>
</dbReference>
<dbReference type="InterPro" id="IPR036890">
    <property type="entry name" value="HATPase_C_sf"/>
</dbReference>
<keyword evidence="12" id="KW-0902">Two-component regulatory system</keyword>
<keyword evidence="7 14" id="KW-0812">Transmembrane</keyword>
<evidence type="ECO:0000256" key="5">
    <source>
        <dbReference type="ARBA" id="ARBA00022553"/>
    </source>
</evidence>
<evidence type="ECO:0000313" key="17">
    <source>
        <dbReference type="EMBL" id="MCH1627028.1"/>
    </source>
</evidence>
<dbReference type="PANTHER" id="PTHR45436:SF5">
    <property type="entry name" value="SENSOR HISTIDINE KINASE TRCS"/>
    <property type="match status" value="1"/>
</dbReference>
<keyword evidence="18" id="KW-1185">Reference proteome</keyword>
<evidence type="ECO:0000256" key="10">
    <source>
        <dbReference type="ARBA" id="ARBA00022840"/>
    </source>
</evidence>
<keyword evidence="9 17" id="KW-0418">Kinase</keyword>
<evidence type="ECO:0000256" key="1">
    <source>
        <dbReference type="ARBA" id="ARBA00000085"/>
    </source>
</evidence>
<dbReference type="Gene3D" id="1.10.287.130">
    <property type="match status" value="1"/>
</dbReference>
<evidence type="ECO:0000256" key="12">
    <source>
        <dbReference type="ARBA" id="ARBA00023012"/>
    </source>
</evidence>